<evidence type="ECO:0000313" key="2">
    <source>
        <dbReference type="EMBL" id="ETW95370.1"/>
    </source>
</evidence>
<organism evidence="2 3">
    <name type="scientific">Entotheonella factor</name>
    <dbReference type="NCBI Taxonomy" id="1429438"/>
    <lineage>
        <taxon>Bacteria</taxon>
        <taxon>Pseudomonadati</taxon>
        <taxon>Nitrospinota/Tectimicrobiota group</taxon>
        <taxon>Candidatus Tectimicrobiota</taxon>
        <taxon>Candidatus Entotheonellia</taxon>
        <taxon>Candidatus Entotheonellales</taxon>
        <taxon>Candidatus Entotheonellaceae</taxon>
        <taxon>Candidatus Entotheonella</taxon>
    </lineage>
</organism>
<gene>
    <name evidence="2" type="ORF">ETSY1_30915</name>
</gene>
<evidence type="ECO:0008006" key="4">
    <source>
        <dbReference type="Google" id="ProtNLM"/>
    </source>
</evidence>
<proteinExistence type="predicted"/>
<dbReference type="EMBL" id="AZHW01000925">
    <property type="protein sequence ID" value="ETW95370.1"/>
    <property type="molecule type" value="Genomic_DNA"/>
</dbReference>
<dbReference type="InterPro" id="IPR013783">
    <property type="entry name" value="Ig-like_fold"/>
</dbReference>
<dbReference type="AlphaFoldDB" id="W4LCE0"/>
<reference evidence="2 3" key="1">
    <citation type="journal article" date="2014" name="Nature">
        <title>An environmental bacterial taxon with a large and distinct metabolic repertoire.</title>
        <authorList>
            <person name="Wilson M.C."/>
            <person name="Mori T."/>
            <person name="Ruckert C."/>
            <person name="Uria A.R."/>
            <person name="Helf M.J."/>
            <person name="Takada K."/>
            <person name="Gernert C."/>
            <person name="Steffens U.A."/>
            <person name="Heycke N."/>
            <person name="Schmitt S."/>
            <person name="Rinke C."/>
            <person name="Helfrich E.J."/>
            <person name="Brachmann A.O."/>
            <person name="Gurgui C."/>
            <person name="Wakimoto T."/>
            <person name="Kracht M."/>
            <person name="Crusemann M."/>
            <person name="Hentschel U."/>
            <person name="Abe I."/>
            <person name="Matsunaga S."/>
            <person name="Kalinowski J."/>
            <person name="Takeyama H."/>
            <person name="Piel J."/>
        </authorList>
    </citation>
    <scope>NUCLEOTIDE SEQUENCE [LARGE SCALE GENOMIC DNA]</scope>
    <source>
        <strain evidence="3">TSY1</strain>
    </source>
</reference>
<dbReference type="Proteomes" id="UP000019141">
    <property type="component" value="Unassembled WGS sequence"/>
</dbReference>
<evidence type="ECO:0000313" key="3">
    <source>
        <dbReference type="Proteomes" id="UP000019141"/>
    </source>
</evidence>
<dbReference type="InterPro" id="IPR008964">
    <property type="entry name" value="Invasin/intimin_cell_adhesion"/>
</dbReference>
<keyword evidence="3" id="KW-1185">Reference proteome</keyword>
<accession>W4LCE0</accession>
<protein>
    <recommendedName>
        <fullName evidence="4">Big-1 domain-containing protein</fullName>
    </recommendedName>
</protein>
<dbReference type="Gene3D" id="2.60.40.10">
    <property type="entry name" value="Immunoglobulins"/>
    <property type="match status" value="1"/>
</dbReference>
<dbReference type="SUPFAM" id="SSF49373">
    <property type="entry name" value="Invasin/intimin cell-adhesion fragments"/>
    <property type="match status" value="1"/>
</dbReference>
<feature type="signal peptide" evidence="1">
    <location>
        <begin position="1"/>
        <end position="22"/>
    </location>
</feature>
<dbReference type="HOGENOM" id="CLU_1755487_0_0_7"/>
<sequence>MTRYFCIRFVSLVLLTMHLACAPKWGGPTAPSGYYVSSDGSVTTIWLILPGSMLEDKFPRVAEVVVAVRDTQGQPVNGVLVTFEVEPDWAKAVTVRPRSVMTQRGIARAVLEPGTTGYFHVMAQVENVTEKIGITVLPSPNIISPNAD</sequence>
<name>W4LCE0_ENTF1</name>
<feature type="chain" id="PRO_5004844671" description="Big-1 domain-containing protein" evidence="1">
    <location>
        <begin position="23"/>
        <end position="148"/>
    </location>
</feature>
<comment type="caution">
    <text evidence="2">The sequence shown here is derived from an EMBL/GenBank/DDBJ whole genome shotgun (WGS) entry which is preliminary data.</text>
</comment>
<keyword evidence="1" id="KW-0732">Signal</keyword>
<evidence type="ECO:0000256" key="1">
    <source>
        <dbReference type="SAM" id="SignalP"/>
    </source>
</evidence>